<accession>A0ABW1UG00</accession>
<dbReference type="RefSeq" id="WP_137606762.1">
    <property type="nucleotide sequence ID" value="NZ_BJDH01000002.1"/>
</dbReference>
<reference evidence="2" key="1">
    <citation type="journal article" date="2019" name="Int. J. Syst. Evol. Microbiol.">
        <title>The Global Catalogue of Microorganisms (GCM) 10K type strain sequencing project: providing services to taxonomists for standard genome sequencing and annotation.</title>
        <authorList>
            <consortium name="The Broad Institute Genomics Platform"/>
            <consortium name="The Broad Institute Genome Sequencing Center for Infectious Disease"/>
            <person name="Wu L."/>
            <person name="Ma J."/>
        </authorList>
    </citation>
    <scope>NUCLEOTIDE SEQUENCE [LARGE SCALE GENOMIC DNA]</scope>
    <source>
        <strain evidence="2">CCM 8934</strain>
    </source>
</reference>
<gene>
    <name evidence="1" type="ORF">ACFQH1_07460</name>
</gene>
<dbReference type="Proteomes" id="UP001596227">
    <property type="component" value="Unassembled WGS sequence"/>
</dbReference>
<name>A0ABW1UG00_9LACO</name>
<comment type="caution">
    <text evidence="1">The sequence shown here is derived from an EMBL/GenBank/DDBJ whole genome shotgun (WGS) entry which is preliminary data.</text>
</comment>
<evidence type="ECO:0000313" key="2">
    <source>
        <dbReference type="Proteomes" id="UP001596227"/>
    </source>
</evidence>
<evidence type="ECO:0000313" key="1">
    <source>
        <dbReference type="EMBL" id="MFC6295038.1"/>
    </source>
</evidence>
<keyword evidence="2" id="KW-1185">Reference proteome</keyword>
<dbReference type="EMBL" id="JBHSSB010000015">
    <property type="protein sequence ID" value="MFC6295038.1"/>
    <property type="molecule type" value="Genomic_DNA"/>
</dbReference>
<protein>
    <recommendedName>
        <fullName evidence="3">WxL domain-containing protein</fullName>
    </recommendedName>
</protein>
<organism evidence="1 2">
    <name type="scientific">Lactiplantibacillus daoliensis</name>
    <dbReference type="NCBI Taxonomy" id="2559916"/>
    <lineage>
        <taxon>Bacteria</taxon>
        <taxon>Bacillati</taxon>
        <taxon>Bacillota</taxon>
        <taxon>Bacilli</taxon>
        <taxon>Lactobacillales</taxon>
        <taxon>Lactobacillaceae</taxon>
        <taxon>Lactiplantibacillus</taxon>
    </lineage>
</organism>
<sequence>MSRLWTLVVLLVVLVGQCLGPLQVTAAMVLPTEETAENTPAAESAPASDQTPIVADDAETGSAETTPIPANDQLAAPRGLNFTASVTARDRHGNQLAVGETVASGAPVTYEFIGHYQAGAPLNDGKFNFLPPDYIRFVSAKLTMANGREHNLKLSDNHYNVVIPAQLNASNSWVRITVSAVADEVDKTVTTKRGRALFKFGGRNRSLDIPVFMIFGLKPLEVDLHQHHFQVKKADDIIIKGQFKRDGGLKSSLITVEVKLDDKVISTFKIIGAEQVNREFELAIPAEKLGVGRHEVSFHGIDNHKLQIVPVKLTVQVEGELAFNKVSPQVHFDEVTLSGSSQLTGRQDNWELQVTDTRAENRPWRVMAAVTKLVDDENRPLAGELIYHEAGHEVALNATGMPVAQGQAQATQPVHDIVAGWQADSGILLRTRADALPGNYHGTITWQLEDVPASQ</sequence>
<proteinExistence type="predicted"/>
<evidence type="ECO:0008006" key="3">
    <source>
        <dbReference type="Google" id="ProtNLM"/>
    </source>
</evidence>